<dbReference type="Proteomes" id="UP000297982">
    <property type="component" value="Unassembled WGS sequence"/>
</dbReference>
<dbReference type="RefSeq" id="WP_079479002.1">
    <property type="nucleotide sequence ID" value="NZ_FVYZ01000004.1"/>
</dbReference>
<organism evidence="2 3">
    <name type="scientific">Halobacillus salinus</name>
    <dbReference type="NCBI Taxonomy" id="192814"/>
    <lineage>
        <taxon>Bacteria</taxon>
        <taxon>Bacillati</taxon>
        <taxon>Bacillota</taxon>
        <taxon>Bacilli</taxon>
        <taxon>Bacillales</taxon>
        <taxon>Bacillaceae</taxon>
        <taxon>Halobacillus</taxon>
    </lineage>
</organism>
<evidence type="ECO:0000313" key="2">
    <source>
        <dbReference type="EMBL" id="TGB03649.1"/>
    </source>
</evidence>
<dbReference type="OrthoDB" id="1909991at2"/>
<gene>
    <name evidence="2" type="ORF">E4663_01195</name>
</gene>
<name>A0A4Z0H0Z2_9BACI</name>
<sequence>MRVIMVSFAFFILIVSGCSPGADEGGLLSRSQVLEMNPDADLIELEDGSVYKHGVIWIEEKEYEKGEKIGEVKEGMATEAPVGAVIYQTKDESPVLILEYDGISKRYLLQMGE</sequence>
<dbReference type="AlphaFoldDB" id="A0A4Z0H0Z2"/>
<feature type="signal peptide" evidence="1">
    <location>
        <begin position="1"/>
        <end position="21"/>
    </location>
</feature>
<reference evidence="2 3" key="1">
    <citation type="journal article" date="2003" name="Int. J. Syst. Evol. Microbiol.">
        <title>Halobacillus salinus sp. nov., isolated from a salt lake on the coast of the East Sea in Korea.</title>
        <authorList>
            <person name="Yoon J.H."/>
            <person name="Kang K.H."/>
            <person name="Park Y.H."/>
        </authorList>
    </citation>
    <scope>NUCLEOTIDE SEQUENCE [LARGE SCALE GENOMIC DNA]</scope>
    <source>
        <strain evidence="2 3">HSL-3</strain>
    </source>
</reference>
<evidence type="ECO:0000256" key="1">
    <source>
        <dbReference type="SAM" id="SignalP"/>
    </source>
</evidence>
<protein>
    <recommendedName>
        <fullName evidence="4">DUF3221 domain-containing protein</fullName>
    </recommendedName>
</protein>
<dbReference type="PROSITE" id="PS51257">
    <property type="entry name" value="PROKAR_LIPOPROTEIN"/>
    <property type="match status" value="1"/>
</dbReference>
<feature type="chain" id="PRO_5021448100" description="DUF3221 domain-containing protein" evidence="1">
    <location>
        <begin position="22"/>
        <end position="113"/>
    </location>
</feature>
<comment type="caution">
    <text evidence="2">The sequence shown here is derived from an EMBL/GenBank/DDBJ whole genome shotgun (WGS) entry which is preliminary data.</text>
</comment>
<keyword evidence="1" id="KW-0732">Signal</keyword>
<evidence type="ECO:0008006" key="4">
    <source>
        <dbReference type="Google" id="ProtNLM"/>
    </source>
</evidence>
<dbReference type="STRING" id="192814.GCA_900166575_00526"/>
<accession>A0A4Z0H0Z2</accession>
<dbReference type="EMBL" id="SRJC01000001">
    <property type="protein sequence ID" value="TGB03649.1"/>
    <property type="molecule type" value="Genomic_DNA"/>
</dbReference>
<proteinExistence type="predicted"/>
<keyword evidence="3" id="KW-1185">Reference proteome</keyword>
<evidence type="ECO:0000313" key="3">
    <source>
        <dbReference type="Proteomes" id="UP000297982"/>
    </source>
</evidence>